<accession>A0ABS0R2R6</accession>
<dbReference type="Pfam" id="PF06527">
    <property type="entry name" value="TniQ"/>
    <property type="match status" value="1"/>
</dbReference>
<evidence type="ECO:0000313" key="2">
    <source>
        <dbReference type="EMBL" id="MBI0311657.1"/>
    </source>
</evidence>
<organism evidence="2 3">
    <name type="scientific">Streptomyces javensis</name>
    <dbReference type="NCBI Taxonomy" id="114698"/>
    <lineage>
        <taxon>Bacteria</taxon>
        <taxon>Bacillati</taxon>
        <taxon>Actinomycetota</taxon>
        <taxon>Actinomycetes</taxon>
        <taxon>Kitasatosporales</taxon>
        <taxon>Streptomycetaceae</taxon>
        <taxon>Streptomyces</taxon>
        <taxon>Streptomyces violaceusniger group</taxon>
    </lineage>
</organism>
<sequence length="195" mass="21733">MTAAPSRLPMALRPRLGESTDSYVRRLARANHLAPSYLHGFLCGPPTWFGKPRLARLAAATGRPAAALQHALADASSPRRRRKPAPVRTGWPEEHIDRLRTVRDDAAMHGLPLPVLAARHGLDQRTVRLALTRDLPRTRSGPRPPGTVLTPLQPVIDPMADRGCRPREIWTRLMNDYDTSVSLSTIILYLRARSR</sequence>
<gene>
    <name evidence="2" type="ORF">JBF12_01115</name>
</gene>
<dbReference type="RefSeq" id="WP_198274942.1">
    <property type="nucleotide sequence ID" value="NZ_BAAAIF010000018.1"/>
</dbReference>
<keyword evidence="3" id="KW-1185">Reference proteome</keyword>
<reference evidence="2 3" key="1">
    <citation type="submission" date="2020-12" db="EMBL/GenBank/DDBJ databases">
        <authorList>
            <person name="Kusuma A.B."/>
            <person name="Nouioui I."/>
            <person name="Goodfellow M."/>
        </authorList>
    </citation>
    <scope>NUCLEOTIDE SEQUENCE [LARGE SCALE GENOMIC DNA]</scope>
    <source>
        <strain evidence="2 3">DSM 41764</strain>
    </source>
</reference>
<dbReference type="EMBL" id="JAEEAQ010000005">
    <property type="protein sequence ID" value="MBI0311657.1"/>
    <property type="molecule type" value="Genomic_DNA"/>
</dbReference>
<dbReference type="Proteomes" id="UP000638849">
    <property type="component" value="Unassembled WGS sequence"/>
</dbReference>
<feature type="domain" description="TniQ" evidence="1">
    <location>
        <begin position="9"/>
        <end position="92"/>
    </location>
</feature>
<comment type="caution">
    <text evidence="2">The sequence shown here is derived from an EMBL/GenBank/DDBJ whole genome shotgun (WGS) entry which is preliminary data.</text>
</comment>
<protein>
    <submittedName>
        <fullName evidence="2">TniQ family protein</fullName>
    </submittedName>
</protein>
<proteinExistence type="predicted"/>
<evidence type="ECO:0000313" key="3">
    <source>
        <dbReference type="Proteomes" id="UP000638849"/>
    </source>
</evidence>
<name>A0ABS0R2R6_9ACTN</name>
<dbReference type="InterPro" id="IPR009492">
    <property type="entry name" value="TniQ"/>
</dbReference>
<evidence type="ECO:0000259" key="1">
    <source>
        <dbReference type="Pfam" id="PF06527"/>
    </source>
</evidence>